<feature type="transmembrane region" description="Helical" evidence="5">
    <location>
        <begin position="180"/>
        <end position="201"/>
    </location>
</feature>
<name>A0A2U1PQY9_ARTAN</name>
<feature type="transmembrane region" description="Helical" evidence="5">
    <location>
        <begin position="446"/>
        <end position="466"/>
    </location>
</feature>
<dbReference type="OrthoDB" id="15270at2759"/>
<evidence type="ECO:0000313" key="7">
    <source>
        <dbReference type="Proteomes" id="UP000245207"/>
    </source>
</evidence>
<evidence type="ECO:0000256" key="2">
    <source>
        <dbReference type="ARBA" id="ARBA00022692"/>
    </source>
</evidence>
<gene>
    <name evidence="6" type="ORF">CTI12_AA123560</name>
</gene>
<keyword evidence="3 5" id="KW-1133">Transmembrane helix</keyword>
<feature type="transmembrane region" description="Helical" evidence="5">
    <location>
        <begin position="140"/>
        <end position="160"/>
    </location>
</feature>
<dbReference type="PANTHER" id="PTHR20661:SF0">
    <property type="entry name" value="PHOSPHATIDYLINOSITOL-GLYCAN BIOSYNTHESIS CLASS W PROTEIN"/>
    <property type="match status" value="1"/>
</dbReference>
<feature type="transmembrane region" description="Helical" evidence="5">
    <location>
        <begin position="306"/>
        <end position="324"/>
    </location>
</feature>
<dbReference type="Proteomes" id="UP000245207">
    <property type="component" value="Unassembled WGS sequence"/>
</dbReference>
<feature type="transmembrane region" description="Helical" evidence="5">
    <location>
        <begin position="383"/>
        <end position="401"/>
    </location>
</feature>
<dbReference type="GO" id="GO:0016020">
    <property type="term" value="C:membrane"/>
    <property type="evidence" value="ECO:0007669"/>
    <property type="project" value="UniProtKB-SubCell"/>
</dbReference>
<dbReference type="EMBL" id="PKPP01000840">
    <property type="protein sequence ID" value="PWA88163.1"/>
    <property type="molecule type" value="Genomic_DNA"/>
</dbReference>
<dbReference type="Pfam" id="PF06423">
    <property type="entry name" value="GWT1"/>
    <property type="match status" value="1"/>
</dbReference>
<keyword evidence="6" id="KW-0808">Transferase</keyword>
<dbReference type="GO" id="GO:0072659">
    <property type="term" value="P:protein localization to plasma membrane"/>
    <property type="evidence" value="ECO:0007669"/>
    <property type="project" value="TreeGrafter"/>
</dbReference>
<dbReference type="InterPro" id="IPR009447">
    <property type="entry name" value="PIGW/GWT1"/>
</dbReference>
<evidence type="ECO:0000256" key="5">
    <source>
        <dbReference type="SAM" id="Phobius"/>
    </source>
</evidence>
<feature type="transmembrane region" description="Helical" evidence="5">
    <location>
        <begin position="31"/>
        <end position="52"/>
    </location>
</feature>
<dbReference type="AlphaFoldDB" id="A0A2U1PQY9"/>
<feature type="transmembrane region" description="Helical" evidence="5">
    <location>
        <begin position="345"/>
        <end position="363"/>
    </location>
</feature>
<proteinExistence type="predicted"/>
<organism evidence="6 7">
    <name type="scientific">Artemisia annua</name>
    <name type="common">Sweet wormwood</name>
    <dbReference type="NCBI Taxonomy" id="35608"/>
    <lineage>
        <taxon>Eukaryota</taxon>
        <taxon>Viridiplantae</taxon>
        <taxon>Streptophyta</taxon>
        <taxon>Embryophyta</taxon>
        <taxon>Tracheophyta</taxon>
        <taxon>Spermatophyta</taxon>
        <taxon>Magnoliopsida</taxon>
        <taxon>eudicotyledons</taxon>
        <taxon>Gunneridae</taxon>
        <taxon>Pentapetalae</taxon>
        <taxon>asterids</taxon>
        <taxon>campanulids</taxon>
        <taxon>Asterales</taxon>
        <taxon>Asteraceae</taxon>
        <taxon>Asteroideae</taxon>
        <taxon>Anthemideae</taxon>
        <taxon>Artemisiinae</taxon>
        <taxon>Artemisia</taxon>
    </lineage>
</organism>
<accession>A0A2U1PQY9</accession>
<dbReference type="GO" id="GO:0006506">
    <property type="term" value="P:GPI anchor biosynthetic process"/>
    <property type="evidence" value="ECO:0007669"/>
    <property type="project" value="InterPro"/>
</dbReference>
<comment type="subcellular location">
    <subcellularLocation>
        <location evidence="1">Membrane</location>
        <topology evidence="1">Multi-pass membrane protein</topology>
    </subcellularLocation>
</comment>
<keyword evidence="2 5" id="KW-0812">Transmembrane</keyword>
<keyword evidence="4 5" id="KW-0472">Membrane</keyword>
<evidence type="ECO:0000256" key="1">
    <source>
        <dbReference type="ARBA" id="ARBA00004141"/>
    </source>
</evidence>
<dbReference type="GO" id="GO:0032216">
    <property type="term" value="F:glucosaminyl-phosphatidylinositol O-acyltransferase activity"/>
    <property type="evidence" value="ECO:0007669"/>
    <property type="project" value="TreeGrafter"/>
</dbReference>
<sequence>MKKVANNKESEDPTRTVPAESSLIGKFVSNLSGSSVLELFVLSALFPMVILLRHTFGICEIDHVTNETASKKKDTSKVSLRNQRGYIITMIVDFLSIVLPMTLLCTNFVLLYVCIKRVIMFCYLKRGYGRYQYNFKCQVFAEWTYVSGVVFILVLLFSVASKRHGSSRDQEDGLYSLRDYVSTYRVSMMLITCICILAVDFKIFPRRYAKTETYGTSLMDVGVGAFVFANSFVSRQARGISTMGLRSALSSTSPLLFLGFARLVSTTGVDYQVHVGEYGVHWNFFFTLAGVAVLTSVINVSPKYCGLVGSLVSIGYQVCLMSGLNSYLLSAERGSDIISQNKEGIYSIFGYWGLHLIGVWLGNNLLFGKDGSLRTNRWATKQVWILCIFFWCLTLILDSYVERPSRRMCNLTYITLILATNLEMLAILMLSDYIPGGKVSLLEQAINRNLLAFFIVANLFTGLVNLSMDTLFVSPFPALLILIIYCFIICAAAAYADYNVFKFKFW</sequence>
<feature type="transmembrane region" description="Helical" evidence="5">
    <location>
        <begin position="478"/>
        <end position="496"/>
    </location>
</feature>
<dbReference type="GO" id="GO:0005783">
    <property type="term" value="C:endoplasmic reticulum"/>
    <property type="evidence" value="ECO:0007669"/>
    <property type="project" value="TreeGrafter"/>
</dbReference>
<keyword evidence="7" id="KW-1185">Reference proteome</keyword>
<evidence type="ECO:0000313" key="6">
    <source>
        <dbReference type="EMBL" id="PWA88163.1"/>
    </source>
</evidence>
<reference evidence="6 7" key="1">
    <citation type="journal article" date="2018" name="Mol. Plant">
        <title>The genome of Artemisia annua provides insight into the evolution of Asteraceae family and artemisinin biosynthesis.</title>
        <authorList>
            <person name="Shen Q."/>
            <person name="Zhang L."/>
            <person name="Liao Z."/>
            <person name="Wang S."/>
            <person name="Yan T."/>
            <person name="Shi P."/>
            <person name="Liu M."/>
            <person name="Fu X."/>
            <person name="Pan Q."/>
            <person name="Wang Y."/>
            <person name="Lv Z."/>
            <person name="Lu X."/>
            <person name="Zhang F."/>
            <person name="Jiang W."/>
            <person name="Ma Y."/>
            <person name="Chen M."/>
            <person name="Hao X."/>
            <person name="Li L."/>
            <person name="Tang Y."/>
            <person name="Lv G."/>
            <person name="Zhou Y."/>
            <person name="Sun X."/>
            <person name="Brodelius P.E."/>
            <person name="Rose J.K.C."/>
            <person name="Tang K."/>
        </authorList>
    </citation>
    <scope>NUCLEOTIDE SEQUENCE [LARGE SCALE GENOMIC DNA]</scope>
    <source>
        <strain evidence="7">cv. Huhao1</strain>
        <tissue evidence="6">Leaf</tissue>
    </source>
</reference>
<dbReference type="PIRSF" id="PIRSF017321">
    <property type="entry name" value="GWT1"/>
    <property type="match status" value="1"/>
</dbReference>
<protein>
    <submittedName>
        <fullName evidence="6">Transferase</fullName>
    </submittedName>
</protein>
<comment type="caution">
    <text evidence="6">The sequence shown here is derived from an EMBL/GenBank/DDBJ whole genome shotgun (WGS) entry which is preliminary data.</text>
</comment>
<dbReference type="STRING" id="35608.A0A2U1PQY9"/>
<dbReference type="PANTHER" id="PTHR20661">
    <property type="entry name" value="PHOSPHATIDYLINOSITOL-GLYCAN BIOSYNTHESIS CLASS W PROTEIN"/>
    <property type="match status" value="1"/>
</dbReference>
<feature type="transmembrane region" description="Helical" evidence="5">
    <location>
        <begin position="280"/>
        <end position="300"/>
    </location>
</feature>
<evidence type="ECO:0000256" key="3">
    <source>
        <dbReference type="ARBA" id="ARBA00022989"/>
    </source>
</evidence>
<feature type="transmembrane region" description="Helical" evidence="5">
    <location>
        <begin position="413"/>
        <end position="434"/>
    </location>
</feature>
<evidence type="ECO:0000256" key="4">
    <source>
        <dbReference type="ARBA" id="ARBA00023136"/>
    </source>
</evidence>